<dbReference type="EMBL" id="QJKD01000007">
    <property type="protein sequence ID" value="PXX52443.1"/>
    <property type="molecule type" value="Genomic_DNA"/>
</dbReference>
<organism evidence="1 2">
    <name type="scientific">Hungatella effluvii</name>
    <dbReference type="NCBI Taxonomy" id="1096246"/>
    <lineage>
        <taxon>Bacteria</taxon>
        <taxon>Bacillati</taxon>
        <taxon>Bacillota</taxon>
        <taxon>Clostridia</taxon>
        <taxon>Lachnospirales</taxon>
        <taxon>Lachnospiraceae</taxon>
        <taxon>Hungatella</taxon>
    </lineage>
</organism>
<accession>A0A2V3Y326</accession>
<reference evidence="1 2" key="1">
    <citation type="submission" date="2018-05" db="EMBL/GenBank/DDBJ databases">
        <title>Genomic Encyclopedia of Type Strains, Phase IV (KMG-IV): sequencing the most valuable type-strain genomes for metagenomic binning, comparative biology and taxonomic classification.</title>
        <authorList>
            <person name="Goeker M."/>
        </authorList>
    </citation>
    <scope>NUCLEOTIDE SEQUENCE [LARGE SCALE GENOMIC DNA]</scope>
    <source>
        <strain evidence="1 2">DSM 24995</strain>
    </source>
</reference>
<dbReference type="AlphaFoldDB" id="A0A2V3Y326"/>
<sequence>MWFFLGFEGGAAQGDFISQCAAVWIRTIKTAGNGEHMQFVSDNPGHFYGE</sequence>
<evidence type="ECO:0000313" key="1">
    <source>
        <dbReference type="EMBL" id="PXX52443.1"/>
    </source>
</evidence>
<protein>
    <submittedName>
        <fullName evidence="1">Uncharacterized protein</fullName>
    </submittedName>
</protein>
<evidence type="ECO:0000313" key="2">
    <source>
        <dbReference type="Proteomes" id="UP000248057"/>
    </source>
</evidence>
<dbReference type="Proteomes" id="UP000248057">
    <property type="component" value="Unassembled WGS sequence"/>
</dbReference>
<keyword evidence="2" id="KW-1185">Reference proteome</keyword>
<comment type="caution">
    <text evidence="1">The sequence shown here is derived from an EMBL/GenBank/DDBJ whole genome shotgun (WGS) entry which is preliminary data.</text>
</comment>
<gene>
    <name evidence="1" type="ORF">DFR60_107129</name>
</gene>
<name>A0A2V3Y326_9FIRM</name>
<proteinExistence type="predicted"/>